<sequence>MTQDHGTGVVFACQWTTKAASDLDIRTSSGFLPHTQASHPTSLLAHVEPKPSLPLVPRPLSLLQSQGFFDSFPNLLDSPAYYAPLVLFESNREPRAANTPFFSPEAAAESSPSTPSSLIARNSHLQQVFPSIVSSNALSPLLPSFFFTAKVSFLVRGIVLGSIAGSFDVKWSILSLGIPVIIAHHLLVHHIPSVFNITRKKKYRKCVDFMGARIREIILCGRRTPFGAQMKMRHVTSCSVPRLSTARYRGSTIKQYR</sequence>
<evidence type="ECO:0000313" key="1">
    <source>
        <dbReference type="EMBL" id="KAL0919393.1"/>
    </source>
</evidence>
<dbReference type="AlphaFoldDB" id="A0ABD0VAI8"/>
<protein>
    <submittedName>
        <fullName evidence="1">Uncharacterized protein</fullName>
    </submittedName>
</protein>
<organism evidence="1 2">
    <name type="scientific">Dendrobium thyrsiflorum</name>
    <name type="common">Pinecone-like raceme dendrobium</name>
    <name type="synonym">Orchid</name>
    <dbReference type="NCBI Taxonomy" id="117978"/>
    <lineage>
        <taxon>Eukaryota</taxon>
        <taxon>Viridiplantae</taxon>
        <taxon>Streptophyta</taxon>
        <taxon>Embryophyta</taxon>
        <taxon>Tracheophyta</taxon>
        <taxon>Spermatophyta</taxon>
        <taxon>Magnoliopsida</taxon>
        <taxon>Liliopsida</taxon>
        <taxon>Asparagales</taxon>
        <taxon>Orchidaceae</taxon>
        <taxon>Epidendroideae</taxon>
        <taxon>Malaxideae</taxon>
        <taxon>Dendrobiinae</taxon>
        <taxon>Dendrobium</taxon>
    </lineage>
</organism>
<name>A0ABD0VAI8_DENTH</name>
<evidence type="ECO:0000313" key="2">
    <source>
        <dbReference type="Proteomes" id="UP001552299"/>
    </source>
</evidence>
<gene>
    <name evidence="1" type="ORF">M5K25_011485</name>
</gene>
<dbReference type="Proteomes" id="UP001552299">
    <property type="component" value="Unassembled WGS sequence"/>
</dbReference>
<dbReference type="EMBL" id="JANQDX010000009">
    <property type="protein sequence ID" value="KAL0919393.1"/>
    <property type="molecule type" value="Genomic_DNA"/>
</dbReference>
<comment type="caution">
    <text evidence="1">The sequence shown here is derived from an EMBL/GenBank/DDBJ whole genome shotgun (WGS) entry which is preliminary data.</text>
</comment>
<reference evidence="1 2" key="1">
    <citation type="journal article" date="2024" name="Plant Biotechnol. J.">
        <title>Dendrobium thyrsiflorum genome and its molecular insights into genes involved in important horticultural traits.</title>
        <authorList>
            <person name="Chen B."/>
            <person name="Wang J.Y."/>
            <person name="Zheng P.J."/>
            <person name="Li K.L."/>
            <person name="Liang Y.M."/>
            <person name="Chen X.F."/>
            <person name="Zhang C."/>
            <person name="Zhao X."/>
            <person name="He X."/>
            <person name="Zhang G.Q."/>
            <person name="Liu Z.J."/>
            <person name="Xu Q."/>
        </authorList>
    </citation>
    <scope>NUCLEOTIDE SEQUENCE [LARGE SCALE GENOMIC DNA]</scope>
    <source>
        <strain evidence="1">GZMU011</strain>
    </source>
</reference>
<keyword evidence="2" id="KW-1185">Reference proteome</keyword>
<proteinExistence type="predicted"/>
<accession>A0ABD0VAI8</accession>